<feature type="compositionally biased region" description="Polar residues" evidence="10">
    <location>
        <begin position="852"/>
        <end position="873"/>
    </location>
</feature>
<feature type="region of interest" description="Disordered" evidence="10">
    <location>
        <begin position="795"/>
        <end position="1356"/>
    </location>
</feature>
<feature type="compositionally biased region" description="Basic residues" evidence="10">
    <location>
        <begin position="936"/>
        <end position="945"/>
    </location>
</feature>
<feature type="compositionally biased region" description="Low complexity" evidence="10">
    <location>
        <begin position="997"/>
        <end position="1028"/>
    </location>
</feature>
<reference evidence="12" key="2">
    <citation type="submission" date="2023-06" db="EMBL/GenBank/DDBJ databases">
        <authorList>
            <consortium name="Lawrence Berkeley National Laboratory"/>
            <person name="Mondo S.J."/>
            <person name="Hensen N."/>
            <person name="Bonometti L."/>
            <person name="Westerberg I."/>
            <person name="Brannstrom I.O."/>
            <person name="Guillou S."/>
            <person name="Cros-Aarteil S."/>
            <person name="Calhoun S."/>
            <person name="Haridas S."/>
            <person name="Kuo A."/>
            <person name="Pangilinan J."/>
            <person name="Riley R."/>
            <person name="Labutti K."/>
            <person name="Andreopoulos B."/>
            <person name="Lipzen A."/>
            <person name="Chen C."/>
            <person name="Yanf M."/>
            <person name="Daum C."/>
            <person name="Ng V."/>
            <person name="Clum A."/>
            <person name="Steindorff A."/>
            <person name="Ohm R."/>
            <person name="Martin F."/>
            <person name="Silar P."/>
            <person name="Natvig D."/>
            <person name="Lalanne C."/>
            <person name="Gautier V."/>
            <person name="Ament-Velasquez S.L."/>
            <person name="Kruys A."/>
            <person name="Hutchinson M.I."/>
            <person name="Powell A.J."/>
            <person name="Barry K."/>
            <person name="Miller A.N."/>
            <person name="Grigoriev I.V."/>
            <person name="Debuchy R."/>
            <person name="Gladieux P."/>
            <person name="Thoren M.H."/>
            <person name="Johannesson H."/>
        </authorList>
    </citation>
    <scope>NUCLEOTIDE SEQUENCE</scope>
    <source>
        <strain evidence="12">CBS 626.80</strain>
    </source>
</reference>
<dbReference type="PANTHER" id="PTHR24399:SF70">
    <property type="entry name" value="C2H2-TYPE DOMAIN-CONTAINING PROTEIN"/>
    <property type="match status" value="1"/>
</dbReference>
<feature type="compositionally biased region" description="Low complexity" evidence="10">
    <location>
        <begin position="1279"/>
        <end position="1302"/>
    </location>
</feature>
<feature type="region of interest" description="Disordered" evidence="10">
    <location>
        <begin position="540"/>
        <end position="754"/>
    </location>
</feature>
<dbReference type="PROSITE" id="PS00028">
    <property type="entry name" value="ZINC_FINGER_C2H2_1"/>
    <property type="match status" value="1"/>
</dbReference>
<evidence type="ECO:0000256" key="2">
    <source>
        <dbReference type="ARBA" id="ARBA00022723"/>
    </source>
</evidence>
<dbReference type="Gene3D" id="3.30.160.60">
    <property type="entry name" value="Classic Zinc Finger"/>
    <property type="match status" value="2"/>
</dbReference>
<keyword evidence="5" id="KW-0862">Zinc</keyword>
<feature type="compositionally biased region" description="Basic and acidic residues" evidence="10">
    <location>
        <begin position="1208"/>
        <end position="1217"/>
    </location>
</feature>
<evidence type="ECO:0000256" key="1">
    <source>
        <dbReference type="ARBA" id="ARBA00004123"/>
    </source>
</evidence>
<dbReference type="FunFam" id="3.30.160.60:FF:000624">
    <property type="entry name" value="zinc finger protein 697"/>
    <property type="match status" value="1"/>
</dbReference>
<feature type="domain" description="C2H2-type" evidence="11">
    <location>
        <begin position="750"/>
        <end position="777"/>
    </location>
</feature>
<reference evidence="12" key="1">
    <citation type="journal article" date="2023" name="Mol. Phylogenet. Evol.">
        <title>Genome-scale phylogeny and comparative genomics of the fungal order Sordariales.</title>
        <authorList>
            <person name="Hensen N."/>
            <person name="Bonometti L."/>
            <person name="Westerberg I."/>
            <person name="Brannstrom I.O."/>
            <person name="Guillou S."/>
            <person name="Cros-Aarteil S."/>
            <person name="Calhoun S."/>
            <person name="Haridas S."/>
            <person name="Kuo A."/>
            <person name="Mondo S."/>
            <person name="Pangilinan J."/>
            <person name="Riley R."/>
            <person name="LaButti K."/>
            <person name="Andreopoulos B."/>
            <person name="Lipzen A."/>
            <person name="Chen C."/>
            <person name="Yan M."/>
            <person name="Daum C."/>
            <person name="Ng V."/>
            <person name="Clum A."/>
            <person name="Steindorff A."/>
            <person name="Ohm R.A."/>
            <person name="Martin F."/>
            <person name="Silar P."/>
            <person name="Natvig D.O."/>
            <person name="Lalanne C."/>
            <person name="Gautier V."/>
            <person name="Ament-Velasquez S.L."/>
            <person name="Kruys A."/>
            <person name="Hutchinson M.I."/>
            <person name="Powell A.J."/>
            <person name="Barry K."/>
            <person name="Miller A.N."/>
            <person name="Grigoriev I.V."/>
            <person name="Debuchy R."/>
            <person name="Gladieux P."/>
            <person name="Hiltunen Thoren M."/>
            <person name="Johannesson H."/>
        </authorList>
    </citation>
    <scope>NUCLEOTIDE SEQUENCE</scope>
    <source>
        <strain evidence="12">CBS 626.80</strain>
    </source>
</reference>
<feature type="compositionally biased region" description="Basic residues" evidence="10">
    <location>
        <begin position="1309"/>
        <end position="1319"/>
    </location>
</feature>
<evidence type="ECO:0000256" key="3">
    <source>
        <dbReference type="ARBA" id="ARBA00022737"/>
    </source>
</evidence>
<keyword evidence="2" id="KW-0479">Metal-binding</keyword>
<gene>
    <name evidence="12" type="ORF">QBC32DRAFT_403453</name>
</gene>
<feature type="compositionally biased region" description="Basic and acidic residues" evidence="10">
    <location>
        <begin position="1235"/>
        <end position="1254"/>
    </location>
</feature>
<dbReference type="Proteomes" id="UP001303222">
    <property type="component" value="Unassembled WGS sequence"/>
</dbReference>
<evidence type="ECO:0000259" key="11">
    <source>
        <dbReference type="PROSITE" id="PS50157"/>
    </source>
</evidence>
<proteinExistence type="predicted"/>
<feature type="compositionally biased region" description="Low complexity" evidence="10">
    <location>
        <begin position="1218"/>
        <end position="1232"/>
    </location>
</feature>
<dbReference type="SUPFAM" id="SSF57667">
    <property type="entry name" value="beta-beta-alpha zinc fingers"/>
    <property type="match status" value="1"/>
</dbReference>
<feature type="region of interest" description="Disordered" evidence="10">
    <location>
        <begin position="415"/>
        <end position="452"/>
    </location>
</feature>
<feature type="compositionally biased region" description="Low complexity" evidence="10">
    <location>
        <begin position="1320"/>
        <end position="1346"/>
    </location>
</feature>
<name>A0AAN6P203_9PEZI</name>
<evidence type="ECO:0000313" key="13">
    <source>
        <dbReference type="Proteomes" id="UP001303222"/>
    </source>
</evidence>
<dbReference type="GO" id="GO:0001227">
    <property type="term" value="F:DNA-binding transcription repressor activity, RNA polymerase II-specific"/>
    <property type="evidence" value="ECO:0007669"/>
    <property type="project" value="TreeGrafter"/>
</dbReference>
<feature type="compositionally biased region" description="Low complexity" evidence="10">
    <location>
        <begin position="689"/>
        <end position="700"/>
    </location>
</feature>
<accession>A0AAN6P203</accession>
<feature type="compositionally biased region" description="Polar residues" evidence="10">
    <location>
        <begin position="657"/>
        <end position="666"/>
    </location>
</feature>
<evidence type="ECO:0000256" key="7">
    <source>
        <dbReference type="ARBA" id="ARBA00023163"/>
    </source>
</evidence>
<dbReference type="SMART" id="SM00355">
    <property type="entry name" value="ZnF_C2H2"/>
    <property type="match status" value="2"/>
</dbReference>
<evidence type="ECO:0000313" key="12">
    <source>
        <dbReference type="EMBL" id="KAK3955273.1"/>
    </source>
</evidence>
<feature type="domain" description="C2H2-type" evidence="11">
    <location>
        <begin position="778"/>
        <end position="808"/>
    </location>
</feature>
<keyword evidence="4 9" id="KW-0863">Zinc-finger</keyword>
<comment type="caution">
    <text evidence="12">The sequence shown here is derived from an EMBL/GenBank/DDBJ whole genome shotgun (WGS) entry which is preliminary data.</text>
</comment>
<dbReference type="PANTHER" id="PTHR24399">
    <property type="entry name" value="ZINC FINGER AND BTB DOMAIN-CONTAINING"/>
    <property type="match status" value="1"/>
</dbReference>
<keyword evidence="13" id="KW-1185">Reference proteome</keyword>
<feature type="compositionally biased region" description="Basic and acidic residues" evidence="10">
    <location>
        <begin position="543"/>
        <end position="555"/>
    </location>
</feature>
<dbReference type="GO" id="GO:0005654">
    <property type="term" value="C:nucleoplasm"/>
    <property type="evidence" value="ECO:0007669"/>
    <property type="project" value="TreeGrafter"/>
</dbReference>
<dbReference type="InterPro" id="IPR036236">
    <property type="entry name" value="Znf_C2H2_sf"/>
</dbReference>
<keyword evidence="8" id="KW-0539">Nucleus</keyword>
<evidence type="ECO:0000256" key="5">
    <source>
        <dbReference type="ARBA" id="ARBA00022833"/>
    </source>
</evidence>
<protein>
    <recommendedName>
        <fullName evidence="11">C2H2-type domain-containing protein</fullName>
    </recommendedName>
</protein>
<keyword evidence="3" id="KW-0677">Repeat</keyword>
<evidence type="ECO:0000256" key="10">
    <source>
        <dbReference type="SAM" id="MobiDB-lite"/>
    </source>
</evidence>
<evidence type="ECO:0000256" key="6">
    <source>
        <dbReference type="ARBA" id="ARBA00023015"/>
    </source>
</evidence>
<dbReference type="Pfam" id="PF00096">
    <property type="entry name" value="zf-C2H2"/>
    <property type="match status" value="1"/>
</dbReference>
<feature type="compositionally biased region" description="Acidic residues" evidence="10">
    <location>
        <begin position="1077"/>
        <end position="1098"/>
    </location>
</feature>
<feature type="compositionally biased region" description="Basic and acidic residues" evidence="10">
    <location>
        <begin position="1044"/>
        <end position="1060"/>
    </location>
</feature>
<sequence>MDKTASKRPATMDKTTLRKCILAIDLGSSALRAAFVECEAPYTCHPIHNRDVQANRDAGAAVTCMGDFPVSCCPLDDDNPLGKIGVDAASEPGNVSAKYLMYILADVDDSVMADYPLPEGLMAMKEDAQLREDCETILGILFQRLKERVDDFAYRKRLCFDEIILTIPSQWDVRFEAIYESIVQEAFAYENEEGEKVKHEVHFCGEADALARGSGNSNMTFLELDSGGCAGGSEMWSHQVGLLIGKKLEEMGVADAGEKKKFQLLKNFNKEKSRFANQLGADGVTGIAGWDEHGTITTLSLPTEEVKHCFDTALERPFAMAKEQLIKLKGYSGDKKIGVVVAGGTLNSTIAREAVFAGSDIPGEQIKYTSEIDVTWLSSCNCHGAELAHAKKLTVAQFFEHGAVIAVQQKVGRGRKPEWEGAADTNKQDNTGKAGASAGSATNAADNNDSGSNTNVIIPMGDFYDLHYLGPQMAGRLIIKASLTSPSGTASPERTLRVSINRKSRRDAPEVKVRDINLPLCLDPGPNAVHVDIDALGPEERDEQAALRQREEAKSHPKRTVSELPQSAQAEEKTSDAPSEQKSATAKASRTKRKRKAADAAPAQPSKRPRTRAALGSDSELEKLPYDAPPVSRNKRKATAPASSTATKKARIDTSADRASTNNIPDNQPDEDLQGQLQGQLARESNAAQGGEQIEEQPQGRSHTQKVPQHNDEDTHVHTDDQLDNELHQNHEPAATANGNHTQPPTPPPYVCSTCQRTFGRVQELRRHSKLHTGEKPYTCPKCDMKFARKDHLAKHTRGPDGCAGRKEDFGNEDHNSVSTAGADESGLSNMYEGAAEGEPSAAEEERRSPDRNNSSLNVNGNTSRLTQNQTAENARGFTDTRARSHTPAANADGPATRYTDGRFAPTSSPPKSRRHRTEPPPERRGQPQVQPQPRRSPRQQKRKTPAVVPPAATRRQQQQQQPPQPQPQRQPAPAPPQPEQEQEQEARPQAGSSRVQAHAQAALQYLEAAETVERNQPQPRPSPTRQQVLAQAKTQAKRGQWRKAAEGNKEDEEKAEECITVKTSSTDPNRSLADQVADEDGAKEDKQDEEEKNDENDYGNGGGGGGDGDDDPSGRLFPSSREQERENQGRASSPILGEQRESSSRGRGSGDSNGRSSGSEDKAEAQVSILGPLSISRLQRTLQVEAARGSTSPQRARGGNRVVGAAERNKENRREQTAGTVTGAAAGVLTGEGSRCRPTREEKGKGKAIDKPASKPATARASRPNPHPLAPRGFFGQPSSAVASSSSSAPAPAIPNAAPPSKDNVNKGKGKGKAKPKAKQPATNATNTTYPPFALAPTSSPSSLPYQRFPAPAPNPAAKQAINNLFAPSIHTDLQRLIASTAPSPIADRPEPPRACTARRHSEHFVRKCFCVESWTGNGRGWDGSRAGAGRGR</sequence>
<evidence type="ECO:0000256" key="8">
    <source>
        <dbReference type="ARBA" id="ARBA00023242"/>
    </source>
</evidence>
<feature type="compositionally biased region" description="Basic and acidic residues" evidence="10">
    <location>
        <begin position="804"/>
        <end position="816"/>
    </location>
</feature>
<comment type="subcellular location">
    <subcellularLocation>
        <location evidence="1">Nucleus</location>
    </subcellularLocation>
</comment>
<feature type="compositionally biased region" description="Pro residues" evidence="10">
    <location>
        <begin position="963"/>
        <end position="979"/>
    </location>
</feature>
<evidence type="ECO:0000256" key="4">
    <source>
        <dbReference type="ARBA" id="ARBA00022771"/>
    </source>
</evidence>
<evidence type="ECO:0000256" key="9">
    <source>
        <dbReference type="PROSITE-ProRule" id="PRU00042"/>
    </source>
</evidence>
<dbReference type="PROSITE" id="PS50157">
    <property type="entry name" value="ZINC_FINGER_C2H2_2"/>
    <property type="match status" value="2"/>
</dbReference>
<feature type="compositionally biased region" description="Low complexity" evidence="10">
    <location>
        <begin position="950"/>
        <end position="962"/>
    </location>
</feature>
<keyword evidence="7" id="KW-0804">Transcription</keyword>
<dbReference type="EMBL" id="MU859078">
    <property type="protein sequence ID" value="KAK3955273.1"/>
    <property type="molecule type" value="Genomic_DNA"/>
</dbReference>
<keyword evidence="6" id="KW-0805">Transcription regulation</keyword>
<dbReference type="GO" id="GO:0008270">
    <property type="term" value="F:zinc ion binding"/>
    <property type="evidence" value="ECO:0007669"/>
    <property type="project" value="UniProtKB-KW"/>
</dbReference>
<dbReference type="InterPro" id="IPR013087">
    <property type="entry name" value="Znf_C2H2_type"/>
</dbReference>
<dbReference type="GO" id="GO:0000978">
    <property type="term" value="F:RNA polymerase II cis-regulatory region sequence-specific DNA binding"/>
    <property type="evidence" value="ECO:0007669"/>
    <property type="project" value="TreeGrafter"/>
</dbReference>
<organism evidence="12 13">
    <name type="scientific">Pseudoneurospora amorphoporcata</name>
    <dbReference type="NCBI Taxonomy" id="241081"/>
    <lineage>
        <taxon>Eukaryota</taxon>
        <taxon>Fungi</taxon>
        <taxon>Dikarya</taxon>
        <taxon>Ascomycota</taxon>
        <taxon>Pezizomycotina</taxon>
        <taxon>Sordariomycetes</taxon>
        <taxon>Sordariomycetidae</taxon>
        <taxon>Sordariales</taxon>
        <taxon>Sordariaceae</taxon>
        <taxon>Pseudoneurospora</taxon>
    </lineage>
</organism>
<feature type="compositionally biased region" description="Basic and acidic residues" evidence="10">
    <location>
        <begin position="709"/>
        <end position="731"/>
    </location>
</feature>
<feature type="compositionally biased region" description="Low complexity" evidence="10">
    <location>
        <begin position="431"/>
        <end position="452"/>
    </location>
</feature>